<feature type="signal peptide" evidence="1">
    <location>
        <begin position="1"/>
        <end position="27"/>
    </location>
</feature>
<accession>A0ABQ2KMM9</accession>
<dbReference type="PANTHER" id="PTHR46825:SF7">
    <property type="entry name" value="D-ALANYL-D-ALANINE CARBOXYPEPTIDASE"/>
    <property type="match status" value="1"/>
</dbReference>
<keyword evidence="1" id="KW-0732">Signal</keyword>
<dbReference type="Proteomes" id="UP000658127">
    <property type="component" value="Unassembled WGS sequence"/>
</dbReference>
<sequence>MSVSRNVLVFACTLGLLAAACSSNDTAQDSGSTSGAHPTFSGDDPAKADAIMEIVDDYMAEAHLKSVIVRVTVDGKEIVTAARGESMTGVPATTDMHFRNGAVAISYVSTLLLILADERKLSLDDKLSKYLPGIPDADRVNLRQLAQMTSGYHDFVLGNEKFAEIAFADPYKAWTTQEQLALAIDDPLWFEPGTNWAYAHTNYVLLGLVLEKVTGKSLADALQEKVLGPLDLKNTVPNLTPYIPEPVLHSFTSERREYFELAPDVPFYEESTYWNPSWTISHGAIQTSNIYDLERSAVAIGSGELLSEESYRAMTTTDLRGKTTTVPGCVNCRPLDDFQTYGLGLWLTGDWSYQNPLFFGGAAVNAYLPAQKIAIAVAVTFLPQAFSASGGYSNGGDTLFRKIGAYLAPDDAPPVKKDVPPQGGS</sequence>
<dbReference type="InterPro" id="IPR001466">
    <property type="entry name" value="Beta-lactam-related"/>
</dbReference>
<evidence type="ECO:0000259" key="2">
    <source>
        <dbReference type="Pfam" id="PF00144"/>
    </source>
</evidence>
<dbReference type="RefSeq" id="WP_189031526.1">
    <property type="nucleotide sequence ID" value="NZ_BMNE01000005.1"/>
</dbReference>
<feature type="chain" id="PRO_5047045255" description="Beta-lactamase-related domain-containing protein" evidence="1">
    <location>
        <begin position="28"/>
        <end position="425"/>
    </location>
</feature>
<dbReference type="Gene3D" id="3.40.710.10">
    <property type="entry name" value="DD-peptidase/beta-lactamase superfamily"/>
    <property type="match status" value="1"/>
</dbReference>
<comment type="caution">
    <text evidence="3">The sequence shown here is derived from an EMBL/GenBank/DDBJ whole genome shotgun (WGS) entry which is preliminary data.</text>
</comment>
<dbReference type="SUPFAM" id="SSF56601">
    <property type="entry name" value="beta-lactamase/transpeptidase-like"/>
    <property type="match status" value="1"/>
</dbReference>
<proteinExistence type="predicted"/>
<keyword evidence="4" id="KW-1185">Reference proteome</keyword>
<feature type="domain" description="Beta-lactamase-related" evidence="2">
    <location>
        <begin position="54"/>
        <end position="384"/>
    </location>
</feature>
<reference evidence="4" key="1">
    <citation type="journal article" date="2019" name="Int. J. Syst. Evol. Microbiol.">
        <title>The Global Catalogue of Microorganisms (GCM) 10K type strain sequencing project: providing services to taxonomists for standard genome sequencing and annotation.</title>
        <authorList>
            <consortium name="The Broad Institute Genomics Platform"/>
            <consortium name="The Broad Institute Genome Sequencing Center for Infectious Disease"/>
            <person name="Wu L."/>
            <person name="Ma J."/>
        </authorList>
    </citation>
    <scope>NUCLEOTIDE SEQUENCE [LARGE SCALE GENOMIC DNA]</scope>
    <source>
        <strain evidence="4">CGMCC 4.7329</strain>
    </source>
</reference>
<organism evidence="3 4">
    <name type="scientific">Nocardia rhizosphaerihabitans</name>
    <dbReference type="NCBI Taxonomy" id="1691570"/>
    <lineage>
        <taxon>Bacteria</taxon>
        <taxon>Bacillati</taxon>
        <taxon>Actinomycetota</taxon>
        <taxon>Actinomycetes</taxon>
        <taxon>Mycobacteriales</taxon>
        <taxon>Nocardiaceae</taxon>
        <taxon>Nocardia</taxon>
    </lineage>
</organism>
<name>A0ABQ2KMM9_9NOCA</name>
<evidence type="ECO:0000256" key="1">
    <source>
        <dbReference type="SAM" id="SignalP"/>
    </source>
</evidence>
<dbReference type="PROSITE" id="PS51257">
    <property type="entry name" value="PROKAR_LIPOPROTEIN"/>
    <property type="match status" value="1"/>
</dbReference>
<dbReference type="PANTHER" id="PTHR46825">
    <property type="entry name" value="D-ALANYL-D-ALANINE-CARBOXYPEPTIDASE/ENDOPEPTIDASE AMPH"/>
    <property type="match status" value="1"/>
</dbReference>
<evidence type="ECO:0000313" key="3">
    <source>
        <dbReference type="EMBL" id="GGN87765.1"/>
    </source>
</evidence>
<dbReference type="EMBL" id="BMNE01000005">
    <property type="protein sequence ID" value="GGN87765.1"/>
    <property type="molecule type" value="Genomic_DNA"/>
</dbReference>
<protein>
    <recommendedName>
        <fullName evidence="2">Beta-lactamase-related domain-containing protein</fullName>
    </recommendedName>
</protein>
<dbReference type="InterPro" id="IPR050491">
    <property type="entry name" value="AmpC-like"/>
</dbReference>
<evidence type="ECO:0000313" key="4">
    <source>
        <dbReference type="Proteomes" id="UP000658127"/>
    </source>
</evidence>
<gene>
    <name evidence="3" type="primary">lpqK</name>
    <name evidence="3" type="ORF">GCM10011610_44390</name>
</gene>
<dbReference type="Pfam" id="PF00144">
    <property type="entry name" value="Beta-lactamase"/>
    <property type="match status" value="1"/>
</dbReference>
<dbReference type="InterPro" id="IPR012338">
    <property type="entry name" value="Beta-lactam/transpept-like"/>
</dbReference>